<organism evidence="3 4">
    <name type="scientific">Bythopirellula goksoeyrii</name>
    <dbReference type="NCBI Taxonomy" id="1400387"/>
    <lineage>
        <taxon>Bacteria</taxon>
        <taxon>Pseudomonadati</taxon>
        <taxon>Planctomycetota</taxon>
        <taxon>Planctomycetia</taxon>
        <taxon>Pirellulales</taxon>
        <taxon>Lacipirellulaceae</taxon>
        <taxon>Bythopirellula</taxon>
    </lineage>
</organism>
<sequence precursor="true">MKKIILSAVVLLAFAQVASAASIQIDTADAGANKVYTLTLLADVSEEFNGFGYSATPNAPGVFVEVIPGAFGDTSAKPNTFVSPILAFPAPIGDGLTLPAPAVNTENGQSFDAGKLGSFIDASAGIWLGNVVMPASGMGTYRVVLQNTGQNIAELTGPIGIPEPSTMVLAGLSMIGLVLRRRNG</sequence>
<evidence type="ECO:0000259" key="2">
    <source>
        <dbReference type="Pfam" id="PF07589"/>
    </source>
</evidence>
<evidence type="ECO:0000313" key="4">
    <source>
        <dbReference type="Proteomes" id="UP000323917"/>
    </source>
</evidence>
<evidence type="ECO:0000313" key="3">
    <source>
        <dbReference type="EMBL" id="QEG33852.1"/>
    </source>
</evidence>
<proteinExistence type="predicted"/>
<dbReference type="RefSeq" id="WP_168205061.1">
    <property type="nucleotide sequence ID" value="NZ_CP042913.1"/>
</dbReference>
<dbReference type="KEGG" id="bgok:Pr1d_11220"/>
<feature type="signal peptide" evidence="1">
    <location>
        <begin position="1"/>
        <end position="20"/>
    </location>
</feature>
<evidence type="ECO:0000256" key="1">
    <source>
        <dbReference type="SAM" id="SignalP"/>
    </source>
</evidence>
<gene>
    <name evidence="3" type="ORF">Pr1d_11220</name>
</gene>
<feature type="chain" id="PRO_5022936683" description="Ice-binding protein C-terminal domain-containing protein" evidence="1">
    <location>
        <begin position="21"/>
        <end position="184"/>
    </location>
</feature>
<feature type="domain" description="Ice-binding protein C-terminal" evidence="2">
    <location>
        <begin position="161"/>
        <end position="182"/>
    </location>
</feature>
<protein>
    <recommendedName>
        <fullName evidence="2">Ice-binding protein C-terminal domain-containing protein</fullName>
    </recommendedName>
</protein>
<name>A0A5B9Q8U7_9BACT</name>
<dbReference type="Pfam" id="PF07589">
    <property type="entry name" value="PEP-CTERM"/>
    <property type="match status" value="1"/>
</dbReference>
<keyword evidence="1" id="KW-0732">Signal</keyword>
<dbReference type="NCBIfam" id="TIGR02595">
    <property type="entry name" value="PEP_CTERM"/>
    <property type="match status" value="1"/>
</dbReference>
<dbReference type="AlphaFoldDB" id="A0A5B9Q8U7"/>
<accession>A0A5B9Q8U7</accession>
<dbReference type="Proteomes" id="UP000323917">
    <property type="component" value="Chromosome"/>
</dbReference>
<dbReference type="EMBL" id="CP042913">
    <property type="protein sequence ID" value="QEG33852.1"/>
    <property type="molecule type" value="Genomic_DNA"/>
</dbReference>
<keyword evidence="4" id="KW-1185">Reference proteome</keyword>
<dbReference type="InterPro" id="IPR013424">
    <property type="entry name" value="Ice-binding_C"/>
</dbReference>
<reference evidence="3 4" key="1">
    <citation type="submission" date="2019-08" db="EMBL/GenBank/DDBJ databases">
        <title>Deep-cultivation of Planctomycetes and their phenomic and genomic characterization uncovers novel biology.</title>
        <authorList>
            <person name="Wiegand S."/>
            <person name="Jogler M."/>
            <person name="Boedeker C."/>
            <person name="Pinto D."/>
            <person name="Vollmers J."/>
            <person name="Rivas-Marin E."/>
            <person name="Kohn T."/>
            <person name="Peeters S.H."/>
            <person name="Heuer A."/>
            <person name="Rast P."/>
            <person name="Oberbeckmann S."/>
            <person name="Bunk B."/>
            <person name="Jeske O."/>
            <person name="Meyerdierks A."/>
            <person name="Storesund J.E."/>
            <person name="Kallscheuer N."/>
            <person name="Luecker S."/>
            <person name="Lage O.M."/>
            <person name="Pohl T."/>
            <person name="Merkel B.J."/>
            <person name="Hornburger P."/>
            <person name="Mueller R.-W."/>
            <person name="Bruemmer F."/>
            <person name="Labrenz M."/>
            <person name="Spormann A.M."/>
            <person name="Op den Camp H."/>
            <person name="Overmann J."/>
            <person name="Amann R."/>
            <person name="Jetten M.S.M."/>
            <person name="Mascher T."/>
            <person name="Medema M.H."/>
            <person name="Devos D.P."/>
            <person name="Kaster A.-K."/>
            <person name="Ovreas L."/>
            <person name="Rohde M."/>
            <person name="Galperin M.Y."/>
            <person name="Jogler C."/>
        </authorList>
    </citation>
    <scope>NUCLEOTIDE SEQUENCE [LARGE SCALE GENOMIC DNA]</scope>
    <source>
        <strain evidence="3 4">Pr1d</strain>
    </source>
</reference>